<name>A0ABY8S5F9_9GAMM</name>
<gene>
    <name evidence="1" type="ORF">QLH32_05610</name>
</gene>
<reference evidence="1 2" key="1">
    <citation type="submission" date="2023-05" db="EMBL/GenBank/DDBJ databases">
        <title>The complete genome of Acinetobacter sp. nov KCTC 92772.</title>
        <authorList>
            <person name="Zhou G."/>
        </authorList>
    </citation>
    <scope>NUCLEOTIDE SEQUENCE [LARGE SCALE GENOMIC DNA]</scope>
    <source>
        <strain evidence="1 2">KCTC 92772</strain>
    </source>
</reference>
<evidence type="ECO:0000313" key="1">
    <source>
        <dbReference type="EMBL" id="WHP06943.1"/>
    </source>
</evidence>
<keyword evidence="2" id="KW-1185">Reference proteome</keyword>
<dbReference type="Proteomes" id="UP001229836">
    <property type="component" value="Chromosome"/>
</dbReference>
<dbReference type="Pfam" id="PF05866">
    <property type="entry name" value="RusA"/>
    <property type="match status" value="1"/>
</dbReference>
<evidence type="ECO:0000313" key="2">
    <source>
        <dbReference type="Proteomes" id="UP001229836"/>
    </source>
</evidence>
<dbReference type="InterPro" id="IPR008822">
    <property type="entry name" value="Endonuclease_RusA-like"/>
</dbReference>
<organism evidence="1 2">
    <name type="scientific">Acinetobacter corruptisaponis</name>
    <dbReference type="NCBI Taxonomy" id="3045147"/>
    <lineage>
        <taxon>Bacteria</taxon>
        <taxon>Pseudomonadati</taxon>
        <taxon>Pseudomonadota</taxon>
        <taxon>Gammaproteobacteria</taxon>
        <taxon>Moraxellales</taxon>
        <taxon>Moraxellaceae</taxon>
        <taxon>Acinetobacter</taxon>
    </lineage>
</organism>
<proteinExistence type="predicted"/>
<dbReference type="SUPFAM" id="SSF103084">
    <property type="entry name" value="Holliday junction resolvase RusA"/>
    <property type="match status" value="1"/>
</dbReference>
<dbReference type="RefSeq" id="WP_283268567.1">
    <property type="nucleotide sequence ID" value="NZ_CP125669.1"/>
</dbReference>
<protein>
    <submittedName>
        <fullName evidence="1">RusA family crossover junction endodeoxyribonuclease</fullName>
    </submittedName>
</protein>
<dbReference type="EMBL" id="CP125669">
    <property type="protein sequence ID" value="WHP06943.1"/>
    <property type="molecule type" value="Genomic_DNA"/>
</dbReference>
<dbReference type="InterPro" id="IPR036614">
    <property type="entry name" value="RusA-like_sf"/>
</dbReference>
<sequence length="169" mass="19626">MRWSEDQLQAHLKAHRNRANLSKERLKTENDAKVQQAKNNCLERKLERNEATKENFILSCEVATYPPSVNHYWVKSGKRFVLSDKAKAFHMIIKALIPPLQTEARLKLEVTFHFPNYQTRDIDNYLKATIDSLVKCGLCIDDEQFDELIVKRGEVVKGGLIKLKVMELE</sequence>
<accession>A0ABY8S5F9</accession>
<dbReference type="Gene3D" id="3.30.1330.70">
    <property type="entry name" value="Holliday junction resolvase RusA"/>
    <property type="match status" value="1"/>
</dbReference>